<name>A0A8K0K1U5_LADFU</name>
<keyword evidence="1" id="KW-0472">Membrane</keyword>
<keyword evidence="1" id="KW-1133">Transmembrane helix</keyword>
<keyword evidence="3" id="KW-1185">Reference proteome</keyword>
<dbReference type="EMBL" id="KZ308266">
    <property type="protein sequence ID" value="KAG8226094.1"/>
    <property type="molecule type" value="Genomic_DNA"/>
</dbReference>
<reference evidence="2" key="1">
    <citation type="submission" date="2013-04" db="EMBL/GenBank/DDBJ databases">
        <authorList>
            <person name="Qu J."/>
            <person name="Murali S.C."/>
            <person name="Bandaranaike D."/>
            <person name="Bellair M."/>
            <person name="Blankenburg K."/>
            <person name="Chao H."/>
            <person name="Dinh H."/>
            <person name="Doddapaneni H."/>
            <person name="Downs B."/>
            <person name="Dugan-Rocha S."/>
            <person name="Elkadiri S."/>
            <person name="Gnanaolivu R.D."/>
            <person name="Hernandez B."/>
            <person name="Javaid M."/>
            <person name="Jayaseelan J.C."/>
            <person name="Lee S."/>
            <person name="Li M."/>
            <person name="Ming W."/>
            <person name="Munidasa M."/>
            <person name="Muniz J."/>
            <person name="Nguyen L."/>
            <person name="Ongeri F."/>
            <person name="Osuji N."/>
            <person name="Pu L.-L."/>
            <person name="Puazo M."/>
            <person name="Qu C."/>
            <person name="Quiroz J."/>
            <person name="Raj R."/>
            <person name="Weissenberger G."/>
            <person name="Xin Y."/>
            <person name="Zou X."/>
            <person name="Han Y."/>
            <person name="Richards S."/>
            <person name="Worley K."/>
            <person name="Muzny D."/>
            <person name="Gibbs R."/>
        </authorList>
    </citation>
    <scope>NUCLEOTIDE SEQUENCE</scope>
    <source>
        <strain evidence="2">Sampled in the wild</strain>
    </source>
</reference>
<evidence type="ECO:0000313" key="3">
    <source>
        <dbReference type="Proteomes" id="UP000792457"/>
    </source>
</evidence>
<dbReference type="Proteomes" id="UP000792457">
    <property type="component" value="Unassembled WGS sequence"/>
</dbReference>
<sequence>MVCSCNNALLTGSAGVAGGGGGNRERGATLPRATSAGRYVHSVSDLYGADEIEVLLEEIRDLEPPSTAEDFQDFEIDGSRSGGVERAGTLGQGMSGVNQGIEDGDVGANTGERCESMGTIGSWDSHTNYQQMYGLEDGSDGGGAPFPGVVLFCDESHLKSPTGIVRVLLVISSVACLACLCSSGGGGSSSGASAAAGAGGSGPGGAGGGRGGAAAAAGGLFLLPLPGRLRLMLFVTVFSILATCLLLFLDISHLVYLFPFNWSRLVSMR</sequence>
<feature type="transmembrane region" description="Helical" evidence="1">
    <location>
        <begin position="231"/>
        <end position="259"/>
    </location>
</feature>
<comment type="caution">
    <text evidence="2">The sequence shown here is derived from an EMBL/GenBank/DDBJ whole genome shotgun (WGS) entry which is preliminary data.</text>
</comment>
<organism evidence="2 3">
    <name type="scientific">Ladona fulva</name>
    <name type="common">Scarce chaser dragonfly</name>
    <name type="synonym">Libellula fulva</name>
    <dbReference type="NCBI Taxonomy" id="123851"/>
    <lineage>
        <taxon>Eukaryota</taxon>
        <taxon>Metazoa</taxon>
        <taxon>Ecdysozoa</taxon>
        <taxon>Arthropoda</taxon>
        <taxon>Hexapoda</taxon>
        <taxon>Insecta</taxon>
        <taxon>Pterygota</taxon>
        <taxon>Palaeoptera</taxon>
        <taxon>Odonata</taxon>
        <taxon>Epiprocta</taxon>
        <taxon>Anisoptera</taxon>
        <taxon>Libelluloidea</taxon>
        <taxon>Libellulidae</taxon>
        <taxon>Ladona</taxon>
    </lineage>
</organism>
<dbReference type="AlphaFoldDB" id="A0A8K0K1U5"/>
<gene>
    <name evidence="2" type="ORF">J437_LFUL006401</name>
</gene>
<reference evidence="2" key="2">
    <citation type="submission" date="2017-10" db="EMBL/GenBank/DDBJ databases">
        <title>Ladona fulva Genome sequencing and assembly.</title>
        <authorList>
            <person name="Murali S."/>
            <person name="Richards S."/>
            <person name="Bandaranaike D."/>
            <person name="Bellair M."/>
            <person name="Blankenburg K."/>
            <person name="Chao H."/>
            <person name="Dinh H."/>
            <person name="Doddapaneni H."/>
            <person name="Dugan-Rocha S."/>
            <person name="Elkadiri S."/>
            <person name="Gnanaolivu R."/>
            <person name="Hernandez B."/>
            <person name="Skinner E."/>
            <person name="Javaid M."/>
            <person name="Lee S."/>
            <person name="Li M."/>
            <person name="Ming W."/>
            <person name="Munidasa M."/>
            <person name="Muniz J."/>
            <person name="Nguyen L."/>
            <person name="Hughes D."/>
            <person name="Osuji N."/>
            <person name="Pu L.-L."/>
            <person name="Puazo M."/>
            <person name="Qu C."/>
            <person name="Quiroz J."/>
            <person name="Raj R."/>
            <person name="Weissenberger G."/>
            <person name="Xin Y."/>
            <person name="Zou X."/>
            <person name="Han Y."/>
            <person name="Worley K."/>
            <person name="Muzny D."/>
            <person name="Gibbs R."/>
        </authorList>
    </citation>
    <scope>NUCLEOTIDE SEQUENCE</scope>
    <source>
        <strain evidence="2">Sampled in the wild</strain>
    </source>
</reference>
<accession>A0A8K0K1U5</accession>
<evidence type="ECO:0000313" key="2">
    <source>
        <dbReference type="EMBL" id="KAG8226094.1"/>
    </source>
</evidence>
<dbReference type="OrthoDB" id="6347385at2759"/>
<keyword evidence="1" id="KW-0812">Transmembrane</keyword>
<evidence type="ECO:0000256" key="1">
    <source>
        <dbReference type="SAM" id="Phobius"/>
    </source>
</evidence>
<protein>
    <submittedName>
        <fullName evidence="2">Uncharacterized protein</fullName>
    </submittedName>
</protein>
<proteinExistence type="predicted"/>